<evidence type="ECO:0000256" key="5">
    <source>
        <dbReference type="SAM" id="Phobius"/>
    </source>
</evidence>
<evidence type="ECO:0000313" key="7">
    <source>
        <dbReference type="Proteomes" id="UP001165120"/>
    </source>
</evidence>
<comment type="caution">
    <text evidence="6">The sequence shown here is derived from an EMBL/GenBank/DDBJ whole genome shotgun (WGS) entry which is preliminary data.</text>
</comment>
<proteinExistence type="predicted"/>
<dbReference type="PANTHER" id="PTHR11785">
    <property type="entry name" value="AMINO ACID TRANSPORTER"/>
    <property type="match status" value="1"/>
</dbReference>
<evidence type="ECO:0000256" key="1">
    <source>
        <dbReference type="ARBA" id="ARBA00004141"/>
    </source>
</evidence>
<evidence type="ECO:0000256" key="2">
    <source>
        <dbReference type="ARBA" id="ARBA00022692"/>
    </source>
</evidence>
<dbReference type="Gene3D" id="1.20.1740.10">
    <property type="entry name" value="Amino acid/polyamine transporter I"/>
    <property type="match status" value="1"/>
</dbReference>
<dbReference type="Pfam" id="PF13520">
    <property type="entry name" value="AA_permease_2"/>
    <property type="match status" value="1"/>
</dbReference>
<gene>
    <name evidence="6" type="ORF">Cboi02_000375200</name>
</gene>
<dbReference type="Proteomes" id="UP001165120">
    <property type="component" value="Unassembled WGS sequence"/>
</dbReference>
<evidence type="ECO:0000256" key="3">
    <source>
        <dbReference type="ARBA" id="ARBA00022989"/>
    </source>
</evidence>
<reference evidence="6" key="1">
    <citation type="submission" date="2023-04" db="EMBL/GenBank/DDBJ databases">
        <title>Candida boidinii NBRC 10035.</title>
        <authorList>
            <person name="Ichikawa N."/>
            <person name="Sato H."/>
            <person name="Tonouchi N."/>
        </authorList>
    </citation>
    <scope>NUCLEOTIDE SEQUENCE</scope>
    <source>
        <strain evidence="6">NBRC 10035</strain>
    </source>
</reference>
<comment type="subcellular location">
    <subcellularLocation>
        <location evidence="1">Membrane</location>
        <topology evidence="1">Multi-pass membrane protein</topology>
    </subcellularLocation>
</comment>
<dbReference type="AlphaFoldDB" id="A0A9W6T0J9"/>
<accession>A0A9W6T0J9</accession>
<keyword evidence="7" id="KW-1185">Reference proteome</keyword>
<keyword evidence="2 5" id="KW-0812">Transmembrane</keyword>
<keyword evidence="4 5" id="KW-0472">Membrane</keyword>
<evidence type="ECO:0000256" key="4">
    <source>
        <dbReference type="ARBA" id="ARBA00023136"/>
    </source>
</evidence>
<protein>
    <submittedName>
        <fullName evidence="6">Unnamed protein product</fullName>
    </submittedName>
</protein>
<feature type="transmembrane region" description="Helical" evidence="5">
    <location>
        <begin position="124"/>
        <end position="143"/>
    </location>
</feature>
<organism evidence="6 7">
    <name type="scientific">Candida boidinii</name>
    <name type="common">Yeast</name>
    <dbReference type="NCBI Taxonomy" id="5477"/>
    <lineage>
        <taxon>Eukaryota</taxon>
        <taxon>Fungi</taxon>
        <taxon>Dikarya</taxon>
        <taxon>Ascomycota</taxon>
        <taxon>Saccharomycotina</taxon>
        <taxon>Pichiomycetes</taxon>
        <taxon>Pichiales</taxon>
        <taxon>Pichiaceae</taxon>
        <taxon>Ogataea</taxon>
        <taxon>Ogataea/Candida clade</taxon>
    </lineage>
</organism>
<feature type="transmembrane region" description="Helical" evidence="5">
    <location>
        <begin position="92"/>
        <end position="112"/>
    </location>
</feature>
<evidence type="ECO:0000313" key="6">
    <source>
        <dbReference type="EMBL" id="GME72774.1"/>
    </source>
</evidence>
<dbReference type="InterPro" id="IPR002293">
    <property type="entry name" value="AA/rel_permease1"/>
</dbReference>
<dbReference type="EMBL" id="BSXN01001362">
    <property type="protein sequence ID" value="GME72774.1"/>
    <property type="molecule type" value="Genomic_DNA"/>
</dbReference>
<sequence>MSASNINESTSLLQSLNSNPITDDTENIGDFTVAGSSGYQTVQNDGILGYKSYNIENLPQNVINDLNDYGSKEPIPRSLIPLDNTVKGSRNLGFYSVLLLYIGRMLGSGIFATPSGIFVDCQGSVPLFLLTWIIGAIIAYSGLKVYLEMGSFLPINGATKSFLEFMFPFPRFFII</sequence>
<name>A0A9W6T0J9_CANBO</name>
<keyword evidence="3 5" id="KW-1133">Transmembrane helix</keyword>
<dbReference type="GO" id="GO:0016020">
    <property type="term" value="C:membrane"/>
    <property type="evidence" value="ECO:0007669"/>
    <property type="project" value="UniProtKB-SubCell"/>
</dbReference>
<dbReference type="PANTHER" id="PTHR11785:SF382">
    <property type="entry name" value="LOW-AFFINITY METHIONINE PERMEASE"/>
    <property type="match status" value="1"/>
</dbReference>
<dbReference type="GO" id="GO:0015179">
    <property type="term" value="F:L-amino acid transmembrane transporter activity"/>
    <property type="evidence" value="ECO:0007669"/>
    <property type="project" value="TreeGrafter"/>
</dbReference>
<dbReference type="InterPro" id="IPR050598">
    <property type="entry name" value="AminoAcid_Transporter"/>
</dbReference>